<dbReference type="EMBL" id="FRCT01000007">
    <property type="protein sequence ID" value="SHM59305.1"/>
    <property type="molecule type" value="Genomic_DNA"/>
</dbReference>
<dbReference type="AlphaFoldDB" id="A0A1M7K253"/>
<proteinExistence type="predicted"/>
<dbReference type="Proteomes" id="UP000184394">
    <property type="component" value="Unassembled WGS sequence"/>
</dbReference>
<gene>
    <name evidence="3" type="ORF">SAMN04487860_10753</name>
</gene>
<evidence type="ECO:0000256" key="2">
    <source>
        <dbReference type="SAM" id="Phobius"/>
    </source>
</evidence>
<evidence type="ECO:0000313" key="4">
    <source>
        <dbReference type="Proteomes" id="UP000184394"/>
    </source>
</evidence>
<reference evidence="3 4" key="1">
    <citation type="submission" date="2016-11" db="EMBL/GenBank/DDBJ databases">
        <authorList>
            <person name="Jaros S."/>
            <person name="Januszkiewicz K."/>
            <person name="Wedrychowicz H."/>
        </authorList>
    </citation>
    <scope>NUCLEOTIDE SEQUENCE [LARGE SCALE GENOMIC DNA]</scope>
    <source>
        <strain evidence="3 4">Y1</strain>
    </source>
</reference>
<protein>
    <submittedName>
        <fullName evidence="3">Uncharacterized protein</fullName>
    </submittedName>
</protein>
<keyword evidence="2" id="KW-0472">Membrane</keyword>
<sequence length="307" mass="34049">MNKMDIFEAVNLIDDDIVREAEISSEMKASTSKEPAITVSGVEVRNSIRWQRIAAIASAFILMAGLGSVGAMLYNQRPTRHTEPPEVVIPAATESTTVTEDKKTEVTDADRKEKDKIKKTKESNNTAATSKANEEDKPAAVTSPDDNDEQPVVTENNAPDEKQTTEPARTAPAHVTTLVCSTPRTSGNVTISAPAPVTTAKTTTPNVTEAITTEQWQIHLPCTIKPSDPNITWRAYQCTEMFDILRSLTYTPDDNYSMPNTYLIDANDNNRVYALNFEYRWILKYGTDGTDWGYAPMPDRLYELFCG</sequence>
<dbReference type="RefSeq" id="WP_072950795.1">
    <property type="nucleotide sequence ID" value="NZ_FRCT01000007.1"/>
</dbReference>
<feature type="region of interest" description="Disordered" evidence="1">
    <location>
        <begin position="80"/>
        <end position="174"/>
    </location>
</feature>
<feature type="compositionally biased region" description="Basic and acidic residues" evidence="1">
    <location>
        <begin position="99"/>
        <end position="122"/>
    </location>
</feature>
<evidence type="ECO:0000256" key="1">
    <source>
        <dbReference type="SAM" id="MobiDB-lite"/>
    </source>
</evidence>
<keyword evidence="2" id="KW-1133">Transmembrane helix</keyword>
<evidence type="ECO:0000313" key="3">
    <source>
        <dbReference type="EMBL" id="SHM59305.1"/>
    </source>
</evidence>
<keyword evidence="2" id="KW-0812">Transmembrane</keyword>
<organism evidence="3 4">
    <name type="scientific">Ruminococcus flavefaciens</name>
    <dbReference type="NCBI Taxonomy" id="1265"/>
    <lineage>
        <taxon>Bacteria</taxon>
        <taxon>Bacillati</taxon>
        <taxon>Bacillota</taxon>
        <taxon>Clostridia</taxon>
        <taxon>Eubacteriales</taxon>
        <taxon>Oscillospiraceae</taxon>
        <taxon>Ruminococcus</taxon>
    </lineage>
</organism>
<name>A0A1M7K253_RUMFL</name>
<accession>A0A1M7K253</accession>
<dbReference type="OrthoDB" id="1821346at2"/>
<feature type="transmembrane region" description="Helical" evidence="2">
    <location>
        <begin position="53"/>
        <end position="74"/>
    </location>
</feature>